<reference evidence="1 2" key="2">
    <citation type="journal article" date="2022" name="Mol. Ecol. Resour.">
        <title>The genomes of chicory, endive, great burdock and yacon provide insights into Asteraceae paleo-polyploidization history and plant inulin production.</title>
        <authorList>
            <person name="Fan W."/>
            <person name="Wang S."/>
            <person name="Wang H."/>
            <person name="Wang A."/>
            <person name="Jiang F."/>
            <person name="Liu H."/>
            <person name="Zhao H."/>
            <person name="Xu D."/>
            <person name="Zhang Y."/>
        </authorList>
    </citation>
    <scope>NUCLEOTIDE SEQUENCE [LARGE SCALE GENOMIC DNA]</scope>
    <source>
        <strain evidence="2">cv. Niubang</strain>
    </source>
</reference>
<evidence type="ECO:0000313" key="2">
    <source>
        <dbReference type="Proteomes" id="UP001055879"/>
    </source>
</evidence>
<reference evidence="2" key="1">
    <citation type="journal article" date="2022" name="Mol. Ecol. Resour.">
        <title>The genomes of chicory, endive, great burdock and yacon provide insights into Asteraceae palaeo-polyploidization history and plant inulin production.</title>
        <authorList>
            <person name="Fan W."/>
            <person name="Wang S."/>
            <person name="Wang H."/>
            <person name="Wang A."/>
            <person name="Jiang F."/>
            <person name="Liu H."/>
            <person name="Zhao H."/>
            <person name="Xu D."/>
            <person name="Zhang Y."/>
        </authorList>
    </citation>
    <scope>NUCLEOTIDE SEQUENCE [LARGE SCALE GENOMIC DNA]</scope>
    <source>
        <strain evidence="2">cv. Niubang</strain>
    </source>
</reference>
<gene>
    <name evidence="1" type="ORF">L6452_32528</name>
</gene>
<comment type="caution">
    <text evidence="1">The sequence shown here is derived from an EMBL/GenBank/DDBJ whole genome shotgun (WGS) entry which is preliminary data.</text>
</comment>
<evidence type="ECO:0000313" key="1">
    <source>
        <dbReference type="EMBL" id="KAI3692706.1"/>
    </source>
</evidence>
<organism evidence="1 2">
    <name type="scientific">Arctium lappa</name>
    <name type="common">Greater burdock</name>
    <name type="synonym">Lappa major</name>
    <dbReference type="NCBI Taxonomy" id="4217"/>
    <lineage>
        <taxon>Eukaryota</taxon>
        <taxon>Viridiplantae</taxon>
        <taxon>Streptophyta</taxon>
        <taxon>Embryophyta</taxon>
        <taxon>Tracheophyta</taxon>
        <taxon>Spermatophyta</taxon>
        <taxon>Magnoliopsida</taxon>
        <taxon>eudicotyledons</taxon>
        <taxon>Gunneridae</taxon>
        <taxon>Pentapetalae</taxon>
        <taxon>asterids</taxon>
        <taxon>campanulids</taxon>
        <taxon>Asterales</taxon>
        <taxon>Asteraceae</taxon>
        <taxon>Carduoideae</taxon>
        <taxon>Cardueae</taxon>
        <taxon>Arctiinae</taxon>
        <taxon>Arctium</taxon>
    </lineage>
</organism>
<proteinExistence type="predicted"/>
<sequence length="68" mass="7205">MLPAALSTPPDIWLKNPFRFGFSITSSSSSLHLKKKVGVCKSSTVHKEAMLAIGALAYATDQNLGSIA</sequence>
<accession>A0ACB8Z4T2</accession>
<name>A0ACB8Z4T2_ARCLA</name>
<keyword evidence="2" id="KW-1185">Reference proteome</keyword>
<dbReference type="Proteomes" id="UP001055879">
    <property type="component" value="Linkage Group LG11"/>
</dbReference>
<dbReference type="EMBL" id="CM042057">
    <property type="protein sequence ID" value="KAI3692706.1"/>
    <property type="molecule type" value="Genomic_DNA"/>
</dbReference>
<protein>
    <submittedName>
        <fullName evidence="1">Uncharacterized protein</fullName>
    </submittedName>
</protein>